<dbReference type="EMBL" id="FQXP01000003">
    <property type="protein sequence ID" value="SHH40912.1"/>
    <property type="molecule type" value="Genomic_DNA"/>
</dbReference>
<dbReference type="InterPro" id="IPR007549">
    <property type="entry name" value="DUF512"/>
</dbReference>
<dbReference type="Pfam" id="PF19238">
    <property type="entry name" value="Radical_SAM_2"/>
    <property type="match status" value="1"/>
</dbReference>
<dbReference type="PROSITE" id="PS50106">
    <property type="entry name" value="PDZ"/>
    <property type="match status" value="1"/>
</dbReference>
<dbReference type="SUPFAM" id="SSF102114">
    <property type="entry name" value="Radical SAM enzymes"/>
    <property type="match status" value="1"/>
</dbReference>
<dbReference type="OrthoDB" id="9774724at2"/>
<keyword evidence="3" id="KW-1185">Reference proteome</keyword>
<dbReference type="STRING" id="1121306.SAMN02745196_00271"/>
<dbReference type="Pfam" id="PF17820">
    <property type="entry name" value="PDZ_6"/>
    <property type="match status" value="1"/>
</dbReference>
<sequence>MNNIIEKVLPNSIAEEVEIEPGDKLISINGNAIKDIIDYRFLITDEYLELEIEKSCGEIWEIEVEKDYDEELGIEFAEAILDKAKTCTNNCMFCFVHQLPKGMRETLYFKDDDSRLSFLQGNFVTLTNMKEEDIERIIKYRISPINVSVHTTNPELRVKMLNNRFAGKVYEYLKRFSEAGISINCQLVLCPGLNNGEELERTIKDLYELYPSVQNIAAVPLGITKFRDNLPKLKTYTKETAKQEIELVKKYSDKFMKEIGHPFIRLSDEFYVMAEEELPQAEFYGSYDQLEDGVGMLRLLENTIKENLEILDINKGGKFTFVTGSSAYKHINKISKMIMDTNPNIHIEVKKIINNFFGDTITVTGLLTGEDIIDQLKGVDLGDYIVMPNNLLKKGYELGKCDEQLLLDNYTVPKLEEILKKKIIICDFTGEDLIQLIDDHCREV</sequence>
<dbReference type="AlphaFoldDB" id="A0A1M5SQW2"/>
<name>A0A1M5SQW2_9CLOT</name>
<evidence type="ECO:0000313" key="2">
    <source>
        <dbReference type="EMBL" id="SHH40912.1"/>
    </source>
</evidence>
<evidence type="ECO:0000313" key="3">
    <source>
        <dbReference type="Proteomes" id="UP000184526"/>
    </source>
</evidence>
<dbReference type="InterPro" id="IPR045375">
    <property type="entry name" value="Put_radical_SAM-like_N"/>
</dbReference>
<dbReference type="Pfam" id="PF04459">
    <property type="entry name" value="DUF512"/>
    <property type="match status" value="1"/>
</dbReference>
<dbReference type="InterPro" id="IPR058240">
    <property type="entry name" value="rSAM_sf"/>
</dbReference>
<dbReference type="SUPFAM" id="SSF50156">
    <property type="entry name" value="PDZ domain-like"/>
    <property type="match status" value="1"/>
</dbReference>
<proteinExistence type="predicted"/>
<feature type="domain" description="PDZ" evidence="1">
    <location>
        <begin position="1"/>
        <end position="36"/>
    </location>
</feature>
<dbReference type="InterPro" id="IPR036034">
    <property type="entry name" value="PDZ_sf"/>
</dbReference>
<dbReference type="InterPro" id="IPR001478">
    <property type="entry name" value="PDZ"/>
</dbReference>
<accession>A0A1M5SQW2</accession>
<evidence type="ECO:0000259" key="1">
    <source>
        <dbReference type="PROSITE" id="PS50106"/>
    </source>
</evidence>
<dbReference type="Gene3D" id="2.30.42.10">
    <property type="match status" value="1"/>
</dbReference>
<dbReference type="Proteomes" id="UP000184526">
    <property type="component" value="Unassembled WGS sequence"/>
</dbReference>
<dbReference type="InterPro" id="IPR041489">
    <property type="entry name" value="PDZ_6"/>
</dbReference>
<gene>
    <name evidence="2" type="ORF">SAMN02745196_00271</name>
</gene>
<reference evidence="2 3" key="1">
    <citation type="submission" date="2016-11" db="EMBL/GenBank/DDBJ databases">
        <authorList>
            <person name="Jaros S."/>
            <person name="Januszkiewicz K."/>
            <person name="Wedrychowicz H."/>
        </authorList>
    </citation>
    <scope>NUCLEOTIDE SEQUENCE [LARGE SCALE GENOMIC DNA]</scope>
    <source>
        <strain evidence="2 3">DSM 3089</strain>
    </source>
</reference>
<dbReference type="RefSeq" id="WP_072829300.1">
    <property type="nucleotide sequence ID" value="NZ_FQXP01000003.1"/>
</dbReference>
<organism evidence="2 3">
    <name type="scientific">Clostridium collagenovorans DSM 3089</name>
    <dbReference type="NCBI Taxonomy" id="1121306"/>
    <lineage>
        <taxon>Bacteria</taxon>
        <taxon>Bacillati</taxon>
        <taxon>Bacillota</taxon>
        <taxon>Clostridia</taxon>
        <taxon>Eubacteriales</taxon>
        <taxon>Clostridiaceae</taxon>
        <taxon>Clostridium</taxon>
    </lineage>
</organism>
<dbReference type="InterPro" id="IPR013785">
    <property type="entry name" value="Aldolase_TIM"/>
</dbReference>
<dbReference type="Gene3D" id="3.20.20.70">
    <property type="entry name" value="Aldolase class I"/>
    <property type="match status" value="1"/>
</dbReference>
<protein>
    <submittedName>
        <fullName evidence="2">Putative radical SAM enzyme, TIGR03279 family</fullName>
    </submittedName>
</protein>